<protein>
    <submittedName>
        <fullName evidence="1">Uncharacterized protein</fullName>
    </submittedName>
</protein>
<accession>A0ACC2CUK4</accession>
<sequence length="423" mass="46484">MTIAGRACFCEFHQPCFAGYPSPPYAFALKMEEPAALESSTKSGHSLSTELPMQESATSPAPPSVSGNSHVPSSDQGFTTDLRLMPDRPPRRAGHRRAQSETAFHLPDDLSFEEEFGLQGTELPILSYNVGEDILSMYFDMEKHNPYNSSFSSIQGSKGDENKVSTTAHHSRSLSIDGSLNGFNENRDFMDAGAGRFIVSRARHQHSNSMDGSISFNNDLLTGDQDNTEAKKALAASKLAELSLLDPKQAKRILANRQSAARSKERKTRYNSELERKVQTLQTEATTLSAQLVILQRDTTGLLTENNKLKLRLQAVQQQGQLPDALNEALTEEVQRLRSATGQWMQSGVDSQQVAVNPHILHHFTAQQLQQFKQPQTAFNNFLPNGISGSAQGIPGKFGEFFVRSEASTVSSVSLSQESSNSF</sequence>
<evidence type="ECO:0000313" key="1">
    <source>
        <dbReference type="EMBL" id="KAJ7545646.1"/>
    </source>
</evidence>
<proteinExistence type="predicted"/>
<dbReference type="Proteomes" id="UP001162992">
    <property type="component" value="Chromosome 8"/>
</dbReference>
<evidence type="ECO:0000313" key="2">
    <source>
        <dbReference type="Proteomes" id="UP001162992"/>
    </source>
</evidence>
<gene>
    <name evidence="1" type="ORF">O6H91_08G004500</name>
</gene>
<comment type="caution">
    <text evidence="1">The sequence shown here is derived from an EMBL/GenBank/DDBJ whole genome shotgun (WGS) entry which is preliminary data.</text>
</comment>
<keyword evidence="2" id="KW-1185">Reference proteome</keyword>
<organism evidence="1 2">
    <name type="scientific">Diphasiastrum complanatum</name>
    <name type="common">Issler's clubmoss</name>
    <name type="synonym">Lycopodium complanatum</name>
    <dbReference type="NCBI Taxonomy" id="34168"/>
    <lineage>
        <taxon>Eukaryota</taxon>
        <taxon>Viridiplantae</taxon>
        <taxon>Streptophyta</taxon>
        <taxon>Embryophyta</taxon>
        <taxon>Tracheophyta</taxon>
        <taxon>Lycopodiopsida</taxon>
        <taxon>Lycopodiales</taxon>
        <taxon>Lycopodiaceae</taxon>
        <taxon>Lycopodioideae</taxon>
        <taxon>Diphasiastrum</taxon>
    </lineage>
</organism>
<name>A0ACC2CUK4_DIPCM</name>
<dbReference type="EMBL" id="CM055099">
    <property type="protein sequence ID" value="KAJ7545646.1"/>
    <property type="molecule type" value="Genomic_DNA"/>
</dbReference>
<reference evidence="2" key="1">
    <citation type="journal article" date="2024" name="Proc. Natl. Acad. Sci. U.S.A.">
        <title>Extraordinary preservation of gene collinearity over three hundred million years revealed in homosporous lycophytes.</title>
        <authorList>
            <person name="Li C."/>
            <person name="Wickell D."/>
            <person name="Kuo L.Y."/>
            <person name="Chen X."/>
            <person name="Nie B."/>
            <person name="Liao X."/>
            <person name="Peng D."/>
            <person name="Ji J."/>
            <person name="Jenkins J."/>
            <person name="Williams M."/>
            <person name="Shu S."/>
            <person name="Plott C."/>
            <person name="Barry K."/>
            <person name="Rajasekar S."/>
            <person name="Grimwood J."/>
            <person name="Han X."/>
            <person name="Sun S."/>
            <person name="Hou Z."/>
            <person name="He W."/>
            <person name="Dai G."/>
            <person name="Sun C."/>
            <person name="Schmutz J."/>
            <person name="Leebens-Mack J.H."/>
            <person name="Li F.W."/>
            <person name="Wang L."/>
        </authorList>
    </citation>
    <scope>NUCLEOTIDE SEQUENCE [LARGE SCALE GENOMIC DNA]</scope>
    <source>
        <strain evidence="2">cv. PW_Plant_1</strain>
    </source>
</reference>